<accession>A0ABY9INM7</accession>
<name>A0ABY9INM7_9ACTN</name>
<protein>
    <submittedName>
        <fullName evidence="1">Uncharacterized protein</fullName>
    </submittedName>
</protein>
<dbReference type="EMBL" id="CP120988">
    <property type="protein sequence ID" value="WLQ56932.1"/>
    <property type="molecule type" value="Genomic_DNA"/>
</dbReference>
<dbReference type="RefSeq" id="WP_306106226.1">
    <property type="nucleotide sequence ID" value="NZ_CP120988.1"/>
</dbReference>
<sequence length="54" mass="5630">MVTEDDAALLPRLTAIRDDRRAYAAGYEVEAELDAIITGLPARGTRTASGAPAG</sequence>
<evidence type="ECO:0000313" key="1">
    <source>
        <dbReference type="EMBL" id="WLQ56932.1"/>
    </source>
</evidence>
<dbReference type="Proteomes" id="UP001235744">
    <property type="component" value="Chromosome"/>
</dbReference>
<keyword evidence="2" id="KW-1185">Reference proteome</keyword>
<organism evidence="1 2">
    <name type="scientific">Streptomyces poriferorum</name>
    <dbReference type="NCBI Taxonomy" id="2798799"/>
    <lineage>
        <taxon>Bacteria</taxon>
        <taxon>Bacillati</taxon>
        <taxon>Actinomycetota</taxon>
        <taxon>Actinomycetes</taxon>
        <taxon>Kitasatosporales</taxon>
        <taxon>Streptomycetaceae</taxon>
        <taxon>Streptomyces</taxon>
    </lineage>
</organism>
<proteinExistence type="predicted"/>
<evidence type="ECO:0000313" key="2">
    <source>
        <dbReference type="Proteomes" id="UP001235744"/>
    </source>
</evidence>
<gene>
    <name evidence="1" type="ORF">P8A19_16390</name>
</gene>
<reference evidence="1 2" key="1">
    <citation type="submission" date="2023-03" db="EMBL/GenBank/DDBJ databases">
        <title>Isolation and description of six Streptomyces strains from soil environments, able to metabolize different microbial glucans.</title>
        <authorList>
            <person name="Widen T."/>
            <person name="Larsbrink J."/>
        </authorList>
    </citation>
    <scope>NUCLEOTIDE SEQUENCE [LARGE SCALE GENOMIC DNA]</scope>
    <source>
        <strain evidence="1 2">Alt2</strain>
    </source>
</reference>